<dbReference type="PATRIC" id="fig|1423773.3.peg.811"/>
<dbReference type="CDD" id="cd11537">
    <property type="entry name" value="NTP-PPase_RS21-C6_like"/>
    <property type="match status" value="1"/>
</dbReference>
<dbReference type="GeneID" id="84783062"/>
<accession>A0A0R1JWF5</accession>
<dbReference type="Proteomes" id="UP000051162">
    <property type="component" value="Unassembled WGS sequence"/>
</dbReference>
<evidence type="ECO:0000313" key="2">
    <source>
        <dbReference type="Proteomes" id="UP000051162"/>
    </source>
</evidence>
<dbReference type="GO" id="GO:0009143">
    <property type="term" value="P:nucleoside triphosphate catabolic process"/>
    <property type="evidence" value="ECO:0007669"/>
    <property type="project" value="InterPro"/>
</dbReference>
<protein>
    <recommendedName>
        <fullName evidence="3">Pyrophosphatase</fullName>
    </recommendedName>
</protein>
<dbReference type="Pfam" id="PF12643">
    <property type="entry name" value="MazG-like"/>
    <property type="match status" value="1"/>
</dbReference>
<dbReference type="SUPFAM" id="SSF101386">
    <property type="entry name" value="all-alpha NTP pyrophosphatases"/>
    <property type="match status" value="1"/>
</dbReference>
<organism evidence="1 2">
    <name type="scientific">Levilactobacillus namurensis DSM 19117</name>
    <dbReference type="NCBI Taxonomy" id="1423773"/>
    <lineage>
        <taxon>Bacteria</taxon>
        <taxon>Bacillati</taxon>
        <taxon>Bacillota</taxon>
        <taxon>Bacilli</taxon>
        <taxon>Lactobacillales</taxon>
        <taxon>Lactobacillaceae</taxon>
        <taxon>Levilactobacillus</taxon>
    </lineage>
</organism>
<keyword evidence="2" id="KW-1185">Reference proteome</keyword>
<dbReference type="RefSeq" id="WP_056944810.1">
    <property type="nucleotide sequence ID" value="NZ_AZDT01000063.1"/>
</dbReference>
<dbReference type="OrthoDB" id="9791898at2"/>
<dbReference type="AlphaFoldDB" id="A0A0R1JWF5"/>
<dbReference type="InterPro" id="IPR025984">
    <property type="entry name" value="DCTPP"/>
</dbReference>
<dbReference type="PANTHER" id="PTHR46523:SF1">
    <property type="entry name" value="DCTP PYROPHOSPHATASE 1"/>
    <property type="match status" value="1"/>
</dbReference>
<dbReference type="PANTHER" id="PTHR46523">
    <property type="entry name" value="DCTP PYROPHOSPHATASE 1"/>
    <property type="match status" value="1"/>
</dbReference>
<dbReference type="PIRSF" id="PIRSF029826">
    <property type="entry name" value="UCP029826_pph"/>
    <property type="match status" value="1"/>
</dbReference>
<dbReference type="GO" id="GO:0047429">
    <property type="term" value="F:nucleoside triphosphate diphosphatase activity"/>
    <property type="evidence" value="ECO:0007669"/>
    <property type="project" value="InterPro"/>
</dbReference>
<comment type="caution">
    <text evidence="1">The sequence shown here is derived from an EMBL/GenBank/DDBJ whole genome shotgun (WGS) entry which is preliminary data.</text>
</comment>
<name>A0A0R1JWF5_9LACO</name>
<dbReference type="STRING" id="1423773.FD30_GL000792"/>
<gene>
    <name evidence="1" type="ORF">FD30_GL000792</name>
</gene>
<evidence type="ECO:0008006" key="3">
    <source>
        <dbReference type="Google" id="ProtNLM"/>
    </source>
</evidence>
<sequence length="104" mass="12524">MATDYSETIKDLKAFRDQRGWQKYHTLPELARAMMVESAEVNEYFLWHQDHDQLTDKQVEGLKLELADVLTYLYYMCDQLDVTPNDLVQQKLAINQQRHWKFDR</sequence>
<reference evidence="1 2" key="1">
    <citation type="journal article" date="2015" name="Genome Announc.">
        <title>Expanding the biotechnology potential of lactobacilli through comparative genomics of 213 strains and associated genera.</title>
        <authorList>
            <person name="Sun Z."/>
            <person name="Harris H.M."/>
            <person name="McCann A."/>
            <person name="Guo C."/>
            <person name="Argimon S."/>
            <person name="Zhang W."/>
            <person name="Yang X."/>
            <person name="Jeffery I.B."/>
            <person name="Cooney J.C."/>
            <person name="Kagawa T.F."/>
            <person name="Liu W."/>
            <person name="Song Y."/>
            <person name="Salvetti E."/>
            <person name="Wrobel A."/>
            <person name="Rasinkangas P."/>
            <person name="Parkhill J."/>
            <person name="Rea M.C."/>
            <person name="O'Sullivan O."/>
            <person name="Ritari J."/>
            <person name="Douillard F.P."/>
            <person name="Paul Ross R."/>
            <person name="Yang R."/>
            <person name="Briner A.E."/>
            <person name="Felis G.E."/>
            <person name="de Vos W.M."/>
            <person name="Barrangou R."/>
            <person name="Klaenhammer T.R."/>
            <person name="Caufield P.W."/>
            <person name="Cui Y."/>
            <person name="Zhang H."/>
            <person name="O'Toole P.W."/>
        </authorList>
    </citation>
    <scope>NUCLEOTIDE SEQUENCE [LARGE SCALE GENOMIC DNA]</scope>
    <source>
        <strain evidence="1 2">DSM 19117</strain>
    </source>
</reference>
<proteinExistence type="predicted"/>
<evidence type="ECO:0000313" key="1">
    <source>
        <dbReference type="EMBL" id="KRK73049.1"/>
    </source>
</evidence>
<dbReference type="Gene3D" id="1.10.287.1080">
    <property type="entry name" value="MazG-like"/>
    <property type="match status" value="1"/>
</dbReference>
<dbReference type="EMBL" id="AZDT01000063">
    <property type="protein sequence ID" value="KRK73049.1"/>
    <property type="molecule type" value="Genomic_DNA"/>
</dbReference>
<dbReference type="InterPro" id="IPR052555">
    <property type="entry name" value="dCTP_Pyrophosphatase"/>
</dbReference>